<protein>
    <submittedName>
        <fullName evidence="2">GNAT family N-acetyltransferase</fullName>
    </submittedName>
</protein>
<proteinExistence type="predicted"/>
<gene>
    <name evidence="2" type="ORF">H9650_09860</name>
</gene>
<reference evidence="2 3" key="1">
    <citation type="submission" date="2020-08" db="EMBL/GenBank/DDBJ databases">
        <title>A Genomic Blueprint of the Chicken Gut Microbiome.</title>
        <authorList>
            <person name="Gilroy R."/>
            <person name="Ravi A."/>
            <person name="Getino M."/>
            <person name="Pursley I."/>
            <person name="Horton D.L."/>
            <person name="Alikhan N.-F."/>
            <person name="Baker D."/>
            <person name="Gharbi K."/>
            <person name="Hall N."/>
            <person name="Watson M."/>
            <person name="Adriaenssens E.M."/>
            <person name="Foster-Nyarko E."/>
            <person name="Jarju S."/>
            <person name="Secka A."/>
            <person name="Antonio M."/>
            <person name="Oren A."/>
            <person name="Chaudhuri R."/>
            <person name="La Ragione R.M."/>
            <person name="Hildebrand F."/>
            <person name="Pallen M.J."/>
        </authorList>
    </citation>
    <scope>NUCLEOTIDE SEQUENCE [LARGE SCALE GENOMIC DNA]</scope>
    <source>
        <strain evidence="2 3">Sa2BUA9</strain>
    </source>
</reference>
<dbReference type="InterPro" id="IPR000182">
    <property type="entry name" value="GNAT_dom"/>
</dbReference>
<dbReference type="Gene3D" id="3.40.630.30">
    <property type="match status" value="1"/>
</dbReference>
<dbReference type="SUPFAM" id="SSF55729">
    <property type="entry name" value="Acyl-CoA N-acyltransferases (Nat)"/>
    <property type="match status" value="1"/>
</dbReference>
<dbReference type="RefSeq" id="WP_151109899.1">
    <property type="nucleotide sequence ID" value="NZ_JACSQO010000004.1"/>
</dbReference>
<dbReference type="InterPro" id="IPR016181">
    <property type="entry name" value="Acyl_CoA_acyltransferase"/>
</dbReference>
<dbReference type="CDD" id="cd04301">
    <property type="entry name" value="NAT_SF"/>
    <property type="match status" value="1"/>
</dbReference>
<feature type="domain" description="N-acetyltransferase" evidence="1">
    <location>
        <begin position="1"/>
        <end position="123"/>
    </location>
</feature>
<evidence type="ECO:0000259" key="1">
    <source>
        <dbReference type="PROSITE" id="PS51186"/>
    </source>
</evidence>
<dbReference type="Pfam" id="PF00583">
    <property type="entry name" value="Acetyltransf_1"/>
    <property type="match status" value="1"/>
</dbReference>
<keyword evidence="3" id="KW-1185">Reference proteome</keyword>
<sequence length="125" mass="14191">MKEVYQSVGWVKHTKEVIQQIYEASNVISIAVLKGQIVGFGRGLTDGVFNAAIYDVVVHKDFQKQGIANVIMEGLFYQLRDVSCVHLKSTTGDEAFYQKWRLRKVKTGMAKYSDPVLSKQYLETI</sequence>
<organism evidence="2 3">
    <name type="scientific">Psychrobacillus faecigallinarum</name>
    <dbReference type="NCBI Taxonomy" id="2762235"/>
    <lineage>
        <taxon>Bacteria</taxon>
        <taxon>Bacillati</taxon>
        <taxon>Bacillota</taxon>
        <taxon>Bacilli</taxon>
        <taxon>Bacillales</taxon>
        <taxon>Bacillaceae</taxon>
        <taxon>Psychrobacillus</taxon>
    </lineage>
</organism>
<dbReference type="PROSITE" id="PS51186">
    <property type="entry name" value="GNAT"/>
    <property type="match status" value="1"/>
</dbReference>
<evidence type="ECO:0000313" key="3">
    <source>
        <dbReference type="Proteomes" id="UP000640786"/>
    </source>
</evidence>
<comment type="caution">
    <text evidence="2">The sequence shown here is derived from an EMBL/GenBank/DDBJ whole genome shotgun (WGS) entry which is preliminary data.</text>
</comment>
<evidence type="ECO:0000313" key="2">
    <source>
        <dbReference type="EMBL" id="MBD7944419.1"/>
    </source>
</evidence>
<name>A0ABR8R9E6_9BACI</name>
<dbReference type="Proteomes" id="UP000640786">
    <property type="component" value="Unassembled WGS sequence"/>
</dbReference>
<accession>A0ABR8R9E6</accession>
<dbReference type="EMBL" id="JACSQO010000004">
    <property type="protein sequence ID" value="MBD7944419.1"/>
    <property type="molecule type" value="Genomic_DNA"/>
</dbReference>